<proteinExistence type="predicted"/>
<sequence>MTYETGTEVFFIESNRIIRKATVVRRSGDFYISRLRFHLF</sequence>
<evidence type="ECO:0000313" key="2">
    <source>
        <dbReference type="Proteomes" id="UP000003136"/>
    </source>
</evidence>
<reference evidence="1 2" key="1">
    <citation type="submission" date="2008-11" db="EMBL/GenBank/DDBJ databases">
        <title>Draft genome sequence of Bacteroides pectinophilus (ATCC 43243).</title>
        <authorList>
            <person name="Sudarsanam P."/>
            <person name="Ley R."/>
            <person name="Guruge J."/>
            <person name="Turnbaugh P.J."/>
            <person name="Mahowald M."/>
            <person name="Liep D."/>
            <person name="Gordon J."/>
        </authorList>
    </citation>
    <scope>NUCLEOTIDE SEQUENCE [LARGE SCALE GENOMIC DNA]</scope>
    <source>
        <strain evidence="1 2">ATCC 43243</strain>
    </source>
</reference>
<dbReference type="EMBL" id="ABVQ01000036">
    <property type="protein sequence ID" value="EEC57695.1"/>
    <property type="molecule type" value="Genomic_DNA"/>
</dbReference>
<accession>B7ASZ9</accession>
<organism evidence="1 2">
    <name type="scientific">[Bacteroides] pectinophilus ATCC 43243</name>
    <dbReference type="NCBI Taxonomy" id="483218"/>
    <lineage>
        <taxon>Bacteria</taxon>
        <taxon>Bacillati</taxon>
        <taxon>Bacillota</taxon>
        <taxon>Clostridia</taxon>
        <taxon>Eubacteriales</taxon>
    </lineage>
</organism>
<protein>
    <submittedName>
        <fullName evidence="1">Uncharacterized protein</fullName>
    </submittedName>
</protein>
<comment type="caution">
    <text evidence="1">The sequence shown here is derived from an EMBL/GenBank/DDBJ whole genome shotgun (WGS) entry which is preliminary data.</text>
</comment>
<keyword evidence="2" id="KW-1185">Reference proteome</keyword>
<reference evidence="1 2" key="2">
    <citation type="submission" date="2008-11" db="EMBL/GenBank/DDBJ databases">
        <authorList>
            <person name="Fulton L."/>
            <person name="Clifton S."/>
            <person name="Fulton B."/>
            <person name="Xu J."/>
            <person name="Minx P."/>
            <person name="Pepin K.H."/>
            <person name="Johnson M."/>
            <person name="Bhonagiri V."/>
            <person name="Nash W.E."/>
            <person name="Mardis E.R."/>
            <person name="Wilson R.K."/>
        </authorList>
    </citation>
    <scope>NUCLEOTIDE SEQUENCE [LARGE SCALE GENOMIC DNA]</scope>
    <source>
        <strain evidence="1 2">ATCC 43243</strain>
    </source>
</reference>
<gene>
    <name evidence="1" type="ORF">BACPEC_02207</name>
</gene>
<name>B7ASZ9_9FIRM</name>
<dbReference type="HOGENOM" id="CLU_3285132_0_0_9"/>
<evidence type="ECO:0000313" key="1">
    <source>
        <dbReference type="EMBL" id="EEC57695.1"/>
    </source>
</evidence>
<dbReference type="AlphaFoldDB" id="B7ASZ9"/>
<dbReference type="Proteomes" id="UP000003136">
    <property type="component" value="Unassembled WGS sequence"/>
</dbReference>
<dbReference type="STRING" id="483218.BACPEC_02207"/>